<dbReference type="InterPro" id="IPR008306">
    <property type="entry name" value="UCP018008"/>
</dbReference>
<dbReference type="Pfam" id="PF04250">
    <property type="entry name" value="DUF429"/>
    <property type="match status" value="1"/>
</dbReference>
<sequence length="282" mass="30171">MSYPVRTVLGIDAAWTTHNPSGLALAVETDGRWRLHSAFPSYARFYDDDGDLGVLDADRLLDTAKRLAGHEPDLIAVDMPLAKTLISARRVSDNAVSSHYGGRGAGTHSPSTTRPGLVALDLLTALTIRGYALATGNPVAGRSLVEVYPHPALIELLAAPRRLPYKIANRGKYWPALDAADRRAAIFAQWQLILDALDRVLPGALTLLPLPDVTASLRSLKAFEDTLDAVICAWVATSILDGTARPFGDADSAIWVPAPIPVLSQRSASDPSTEPAPQADRS</sequence>
<evidence type="ECO:0000313" key="1">
    <source>
        <dbReference type="EMBL" id="NGP18215.1"/>
    </source>
</evidence>
<dbReference type="Proteomes" id="UP000474802">
    <property type="component" value="Unassembled WGS sequence"/>
</dbReference>
<organism evidence="1 2">
    <name type="scientific">Devosia aurantiaca</name>
    <dbReference type="NCBI Taxonomy" id="2714858"/>
    <lineage>
        <taxon>Bacteria</taxon>
        <taxon>Pseudomonadati</taxon>
        <taxon>Pseudomonadota</taxon>
        <taxon>Alphaproteobacteria</taxon>
        <taxon>Hyphomicrobiales</taxon>
        <taxon>Devosiaceae</taxon>
        <taxon>Devosia</taxon>
    </lineage>
</organism>
<reference evidence="1 2" key="1">
    <citation type="submission" date="2020-02" db="EMBL/GenBank/DDBJ databases">
        <authorList>
            <person name="Khan S.A."/>
            <person name="Jeon C.O."/>
            <person name="Chun B.H."/>
        </authorList>
    </citation>
    <scope>NUCLEOTIDE SEQUENCE [LARGE SCALE GENOMIC DNA]</scope>
    <source>
        <strain evidence="1 2">H239</strain>
    </source>
</reference>
<protein>
    <submittedName>
        <fullName evidence="1">DUF429 domain-containing protein</fullName>
    </submittedName>
</protein>
<evidence type="ECO:0000313" key="2">
    <source>
        <dbReference type="Proteomes" id="UP000474802"/>
    </source>
</evidence>
<accession>A0A6M1SSL7</accession>
<dbReference type="EMBL" id="JAALFG010000002">
    <property type="protein sequence ID" value="NGP18215.1"/>
    <property type="molecule type" value="Genomic_DNA"/>
</dbReference>
<proteinExistence type="predicted"/>
<keyword evidence="2" id="KW-1185">Reference proteome</keyword>
<reference evidence="1 2" key="2">
    <citation type="submission" date="2020-03" db="EMBL/GenBank/DDBJ databases">
        <title>Devosia chinhatensis sp. nov., isolated from a hexachlorocyclohexane (HCH) dump site in India.</title>
        <authorList>
            <person name="Kumar M."/>
            <person name="Lal R."/>
        </authorList>
    </citation>
    <scope>NUCLEOTIDE SEQUENCE [LARGE SCALE GENOMIC DNA]</scope>
    <source>
        <strain evidence="1 2">H239</strain>
    </source>
</reference>
<comment type="caution">
    <text evidence="1">The sequence shown here is derived from an EMBL/GenBank/DDBJ whole genome shotgun (WGS) entry which is preliminary data.</text>
</comment>
<dbReference type="InterPro" id="IPR007362">
    <property type="entry name" value="DUF429"/>
</dbReference>
<dbReference type="AlphaFoldDB" id="A0A6M1SSL7"/>
<name>A0A6M1SSL7_9HYPH</name>
<gene>
    <name evidence="1" type="ORF">G5575_11560</name>
</gene>
<dbReference type="PIRSF" id="PIRSF018008">
    <property type="entry name" value="UCP018008"/>
    <property type="match status" value="1"/>
</dbReference>